<dbReference type="GO" id="GO:0032298">
    <property type="term" value="P:positive regulation of DNA-templated DNA replication initiation"/>
    <property type="evidence" value="ECO:0007669"/>
    <property type="project" value="TreeGrafter"/>
</dbReference>
<dbReference type="Proteomes" id="UP000266206">
    <property type="component" value="Unassembled WGS sequence"/>
</dbReference>
<dbReference type="PANTHER" id="PTHR38767:SF1">
    <property type="entry name" value="DNA POLYMERASE III SUBUNIT CHI"/>
    <property type="match status" value="1"/>
</dbReference>
<proteinExistence type="predicted"/>
<reference evidence="1 2" key="1">
    <citation type="submission" date="2017-08" db="EMBL/GenBank/DDBJ databases">
        <title>Pusillimonas indicus sp. nov., a member of the family Alcaligenaceae isolated from surface seawater.</title>
        <authorList>
            <person name="Li J."/>
        </authorList>
    </citation>
    <scope>NUCLEOTIDE SEQUENCE [LARGE SCALE GENOMIC DNA]</scope>
    <source>
        <strain evidence="1 2">L52-1-41</strain>
    </source>
</reference>
<dbReference type="SUPFAM" id="SSF102400">
    <property type="entry name" value="DNA polymerase III chi subunit"/>
    <property type="match status" value="1"/>
</dbReference>
<accession>A0A3A1YUG1</accession>
<dbReference type="InterPro" id="IPR007459">
    <property type="entry name" value="DNA_pol3_chi"/>
</dbReference>
<dbReference type="EMBL" id="NQYH01000006">
    <property type="protein sequence ID" value="RIY40909.1"/>
    <property type="molecule type" value="Genomic_DNA"/>
</dbReference>
<dbReference type="OrthoDB" id="5297568at2"/>
<dbReference type="GO" id="GO:0003887">
    <property type="term" value="F:DNA-directed DNA polymerase activity"/>
    <property type="evidence" value="ECO:0007669"/>
    <property type="project" value="InterPro"/>
</dbReference>
<name>A0A3A1YUG1_9BURK</name>
<dbReference type="RefSeq" id="WP_119516203.1">
    <property type="nucleotide sequence ID" value="NZ_NQYH01000006.1"/>
</dbReference>
<dbReference type="Pfam" id="PF04364">
    <property type="entry name" value="DNA_pol3_chi"/>
    <property type="match status" value="1"/>
</dbReference>
<protein>
    <submittedName>
        <fullName evidence="1">DNA polymerase III subunit chi</fullName>
    </submittedName>
</protein>
<dbReference type="PANTHER" id="PTHR38767">
    <property type="entry name" value="DNA POLYMERASE III SUBUNIT CHI"/>
    <property type="match status" value="1"/>
</dbReference>
<dbReference type="AlphaFoldDB" id="A0A3A1YUG1"/>
<dbReference type="GO" id="GO:0003677">
    <property type="term" value="F:DNA binding"/>
    <property type="evidence" value="ECO:0007669"/>
    <property type="project" value="InterPro"/>
</dbReference>
<dbReference type="GO" id="GO:0006260">
    <property type="term" value="P:DNA replication"/>
    <property type="evidence" value="ECO:0007669"/>
    <property type="project" value="InterPro"/>
</dbReference>
<comment type="caution">
    <text evidence="1">The sequence shown here is derived from an EMBL/GenBank/DDBJ whole genome shotgun (WGS) entry which is preliminary data.</text>
</comment>
<dbReference type="Gene3D" id="3.40.50.10110">
    <property type="entry name" value="DNA polymerase III subunit chi"/>
    <property type="match status" value="1"/>
</dbReference>
<gene>
    <name evidence="1" type="ORF">CJP73_08945</name>
</gene>
<evidence type="ECO:0000313" key="1">
    <source>
        <dbReference type="EMBL" id="RIY40909.1"/>
    </source>
</evidence>
<sequence length="150" mass="16982">MARIDFAFGAQDRLRTACEVVRKHHQQGRLLLIYCSQAEFLGQFDQLLWSFEPDAFIPHVDADDPLASCTPVLLTTMPPDPAMHTQANTQPVWLINLDAACPPSADQFERILEIVSLQPGDIEPARQRWLDYKNDGHELHAHDLSARKPT</sequence>
<organism evidence="1 2">
    <name type="scientific">Neopusillimonas maritima</name>
    <dbReference type="NCBI Taxonomy" id="2026239"/>
    <lineage>
        <taxon>Bacteria</taxon>
        <taxon>Pseudomonadati</taxon>
        <taxon>Pseudomonadota</taxon>
        <taxon>Betaproteobacteria</taxon>
        <taxon>Burkholderiales</taxon>
        <taxon>Alcaligenaceae</taxon>
        <taxon>Neopusillimonas</taxon>
    </lineage>
</organism>
<evidence type="ECO:0000313" key="2">
    <source>
        <dbReference type="Proteomes" id="UP000266206"/>
    </source>
</evidence>
<dbReference type="InterPro" id="IPR036768">
    <property type="entry name" value="PolIII_chi_sf"/>
</dbReference>